<name>A0A345E9D4_9EURY</name>
<accession>A0A345E9D4</accession>
<evidence type="ECO:0000256" key="1">
    <source>
        <dbReference type="SAM" id="MobiDB-lite"/>
    </source>
</evidence>
<evidence type="ECO:0000313" key="3">
    <source>
        <dbReference type="EMBL" id="AXG08806.1"/>
    </source>
</evidence>
<reference evidence="2 5" key="2">
    <citation type="submission" date="2018-07" db="EMBL/GenBank/DDBJ databases">
        <title>Genome sequences of Haloplanus sp. CBA1113.</title>
        <authorList>
            <person name="Kim Y.B."/>
            <person name="Roh S.W."/>
        </authorList>
    </citation>
    <scope>NUCLEOTIDE SEQUENCE [LARGE SCALE GENOMIC DNA]</scope>
    <source>
        <strain evidence="2 5">CBA1113</strain>
    </source>
</reference>
<evidence type="ECO:0000313" key="4">
    <source>
        <dbReference type="Proteomes" id="UP000252985"/>
    </source>
</evidence>
<dbReference type="KEGG" id="haj:DU500_02820"/>
<sequence>MGLLNTITDTLKASSSSSNRGSGAGESKGAYWCHDCSERILDTDVEGDDAPTCPACGDEMEFERSPGSTGCAC</sequence>
<dbReference type="OrthoDB" id="203316at2157"/>
<feature type="region of interest" description="Disordered" evidence="1">
    <location>
        <begin position="1"/>
        <end position="29"/>
    </location>
</feature>
<accession>A0A345DZT0</accession>
<dbReference type="GeneID" id="37285795"/>
<evidence type="ECO:0000313" key="5">
    <source>
        <dbReference type="Proteomes" id="UP000253273"/>
    </source>
</evidence>
<proteinExistence type="predicted"/>
<dbReference type="Proteomes" id="UP000252985">
    <property type="component" value="Chromosome"/>
</dbReference>
<feature type="compositionally biased region" description="Polar residues" evidence="1">
    <location>
        <begin position="1"/>
        <end position="13"/>
    </location>
</feature>
<dbReference type="KEGG" id="haq:DU484_02415"/>
<feature type="compositionally biased region" description="Low complexity" evidence="1">
    <location>
        <begin position="14"/>
        <end position="27"/>
    </location>
</feature>
<organism evidence="3 4">
    <name type="scientific">Haloplanus rubicundus</name>
    <dbReference type="NCBI Taxonomy" id="1547898"/>
    <lineage>
        <taxon>Archaea</taxon>
        <taxon>Methanobacteriati</taxon>
        <taxon>Methanobacteriota</taxon>
        <taxon>Stenosarchaea group</taxon>
        <taxon>Halobacteria</taxon>
        <taxon>Halobacteriales</taxon>
        <taxon>Haloferacaceae</taxon>
        <taxon>Haloplanus</taxon>
    </lineage>
</organism>
<dbReference type="EMBL" id="CP031150">
    <property type="protein sequence ID" value="AXG05452.1"/>
    <property type="molecule type" value="Genomic_DNA"/>
</dbReference>
<dbReference type="RefSeq" id="WP_114584601.1">
    <property type="nucleotide sequence ID" value="NZ_CP031148.1"/>
</dbReference>
<gene>
    <name evidence="3" type="ORF">DU484_02415</name>
    <name evidence="2" type="ORF">DU500_02820</name>
</gene>
<protein>
    <submittedName>
        <fullName evidence="3">Uncharacterized protein</fullName>
    </submittedName>
</protein>
<dbReference type="EMBL" id="CP031148">
    <property type="protein sequence ID" value="AXG08806.1"/>
    <property type="molecule type" value="Genomic_DNA"/>
</dbReference>
<dbReference type="AlphaFoldDB" id="A0A345E9D4"/>
<dbReference type="Proteomes" id="UP000253273">
    <property type="component" value="Chromosome"/>
</dbReference>
<evidence type="ECO:0000313" key="2">
    <source>
        <dbReference type="EMBL" id="AXG05452.1"/>
    </source>
</evidence>
<reference evidence="3 4" key="1">
    <citation type="submission" date="2018-07" db="EMBL/GenBank/DDBJ databases">
        <title>Genome sequences of Haloplanus sp. CBA1112.</title>
        <authorList>
            <person name="Kim Y.B."/>
            <person name="Roh S.W."/>
        </authorList>
    </citation>
    <scope>NUCLEOTIDE SEQUENCE [LARGE SCALE GENOMIC DNA]</scope>
    <source>
        <strain evidence="3 4">CBA1112</strain>
    </source>
</reference>
<keyword evidence="5" id="KW-1185">Reference proteome</keyword>